<protein>
    <submittedName>
        <fullName evidence="2">Uncharacterized protein</fullName>
    </submittedName>
</protein>
<keyword evidence="1" id="KW-1133">Transmembrane helix</keyword>
<keyword evidence="1" id="KW-0812">Transmembrane</keyword>
<proteinExistence type="predicted"/>
<dbReference type="EMBL" id="JASPKY010001135">
    <property type="protein sequence ID" value="KAK9678981.1"/>
    <property type="molecule type" value="Genomic_DNA"/>
</dbReference>
<evidence type="ECO:0000313" key="2">
    <source>
        <dbReference type="EMBL" id="KAK9678981.1"/>
    </source>
</evidence>
<accession>A0AAW1HRJ6</accession>
<dbReference type="Proteomes" id="UP001458880">
    <property type="component" value="Unassembled WGS sequence"/>
</dbReference>
<gene>
    <name evidence="2" type="ORF">QE152_g40385</name>
</gene>
<evidence type="ECO:0000256" key="1">
    <source>
        <dbReference type="SAM" id="Phobius"/>
    </source>
</evidence>
<keyword evidence="1" id="KW-0472">Membrane</keyword>
<dbReference type="AlphaFoldDB" id="A0AAW1HRJ6"/>
<sequence length="139" mass="15802">MNETRGKTRKKCVSVAYNHAPYKVDIQGNDVKCGRCNVMDMLSCDDNTLGVLTAKRKILLWRCNVMDMLSCDDNTLGVLTAKRKILLWEDMLRFVEAHIGTDHRINENLYRQKGSAVRRFISVSLIYGSVAVFVLINSC</sequence>
<name>A0AAW1HRJ6_POPJA</name>
<feature type="transmembrane region" description="Helical" evidence="1">
    <location>
        <begin position="116"/>
        <end position="136"/>
    </location>
</feature>
<reference evidence="2 3" key="1">
    <citation type="journal article" date="2024" name="BMC Genomics">
        <title>De novo assembly and annotation of Popillia japonica's genome with initial clues to its potential as an invasive pest.</title>
        <authorList>
            <person name="Cucini C."/>
            <person name="Boschi S."/>
            <person name="Funari R."/>
            <person name="Cardaioli E."/>
            <person name="Iannotti N."/>
            <person name="Marturano G."/>
            <person name="Paoli F."/>
            <person name="Bruttini M."/>
            <person name="Carapelli A."/>
            <person name="Frati F."/>
            <person name="Nardi F."/>
        </authorList>
    </citation>
    <scope>NUCLEOTIDE SEQUENCE [LARGE SCALE GENOMIC DNA]</scope>
    <source>
        <strain evidence="2">DMR45628</strain>
    </source>
</reference>
<keyword evidence="3" id="KW-1185">Reference proteome</keyword>
<organism evidence="2 3">
    <name type="scientific">Popillia japonica</name>
    <name type="common">Japanese beetle</name>
    <dbReference type="NCBI Taxonomy" id="7064"/>
    <lineage>
        <taxon>Eukaryota</taxon>
        <taxon>Metazoa</taxon>
        <taxon>Ecdysozoa</taxon>
        <taxon>Arthropoda</taxon>
        <taxon>Hexapoda</taxon>
        <taxon>Insecta</taxon>
        <taxon>Pterygota</taxon>
        <taxon>Neoptera</taxon>
        <taxon>Endopterygota</taxon>
        <taxon>Coleoptera</taxon>
        <taxon>Polyphaga</taxon>
        <taxon>Scarabaeiformia</taxon>
        <taxon>Scarabaeidae</taxon>
        <taxon>Rutelinae</taxon>
        <taxon>Popillia</taxon>
    </lineage>
</organism>
<comment type="caution">
    <text evidence="2">The sequence shown here is derived from an EMBL/GenBank/DDBJ whole genome shotgun (WGS) entry which is preliminary data.</text>
</comment>
<evidence type="ECO:0000313" key="3">
    <source>
        <dbReference type="Proteomes" id="UP001458880"/>
    </source>
</evidence>